<dbReference type="EMBL" id="DSYK01000763">
    <property type="protein sequence ID" value="HGS23181.1"/>
    <property type="molecule type" value="Genomic_DNA"/>
</dbReference>
<dbReference type="CDD" id="cd06579">
    <property type="entry name" value="TM_PBP1_transp_AraH_like"/>
    <property type="match status" value="1"/>
</dbReference>
<reference evidence="10" key="1">
    <citation type="journal article" date="2020" name="mSystems">
        <title>Genome- and Community-Level Interaction Insights into Carbon Utilization and Element Cycling Functions of Hydrothermarchaeota in Hydrothermal Sediment.</title>
        <authorList>
            <person name="Zhou Z."/>
            <person name="Liu Y."/>
            <person name="Xu W."/>
            <person name="Pan J."/>
            <person name="Luo Z.H."/>
            <person name="Li M."/>
        </authorList>
    </citation>
    <scope>NUCLEOTIDE SEQUENCE [LARGE SCALE GENOMIC DNA]</scope>
    <source>
        <strain evidence="10">SpSt-573</strain>
    </source>
</reference>
<keyword evidence="5 9" id="KW-0812">Transmembrane</keyword>
<proteinExistence type="predicted"/>
<evidence type="ECO:0000256" key="1">
    <source>
        <dbReference type="ARBA" id="ARBA00004651"/>
    </source>
</evidence>
<evidence type="ECO:0000256" key="3">
    <source>
        <dbReference type="ARBA" id="ARBA00022475"/>
    </source>
</evidence>
<feature type="transmembrane region" description="Helical" evidence="9">
    <location>
        <begin position="140"/>
        <end position="159"/>
    </location>
</feature>
<feature type="transmembrane region" description="Helical" evidence="9">
    <location>
        <begin position="67"/>
        <end position="86"/>
    </location>
</feature>
<keyword evidence="7 9" id="KW-0472">Membrane</keyword>
<feature type="transmembrane region" description="Helical" evidence="9">
    <location>
        <begin position="345"/>
        <end position="365"/>
    </location>
</feature>
<evidence type="ECO:0000256" key="2">
    <source>
        <dbReference type="ARBA" id="ARBA00022448"/>
    </source>
</evidence>
<dbReference type="InterPro" id="IPR001851">
    <property type="entry name" value="ABC_transp_permease"/>
</dbReference>
<accession>A0A7C4PIE8</accession>
<keyword evidence="3" id="KW-1003">Cell membrane</keyword>
<evidence type="ECO:0000256" key="9">
    <source>
        <dbReference type="SAM" id="Phobius"/>
    </source>
</evidence>
<feature type="transmembrane region" description="Helical" evidence="9">
    <location>
        <begin position="261"/>
        <end position="280"/>
    </location>
</feature>
<dbReference type="Pfam" id="PF02653">
    <property type="entry name" value="BPD_transp_2"/>
    <property type="match status" value="1"/>
</dbReference>
<evidence type="ECO:0000313" key="10">
    <source>
        <dbReference type="EMBL" id="HGS23181.1"/>
    </source>
</evidence>
<keyword evidence="6 9" id="KW-1133">Transmembrane helix</keyword>
<feature type="transmembrane region" description="Helical" evidence="9">
    <location>
        <begin position="179"/>
        <end position="202"/>
    </location>
</feature>
<keyword evidence="2" id="KW-0813">Transport</keyword>
<dbReference type="GO" id="GO:0005886">
    <property type="term" value="C:plasma membrane"/>
    <property type="evidence" value="ECO:0007669"/>
    <property type="project" value="UniProtKB-SubCell"/>
</dbReference>
<gene>
    <name evidence="10" type="ORF">ENT37_15105</name>
</gene>
<feature type="transmembrane region" description="Helical" evidence="9">
    <location>
        <begin position="34"/>
        <end position="55"/>
    </location>
</feature>
<dbReference type="PANTHER" id="PTHR32196">
    <property type="entry name" value="ABC TRANSPORTER PERMEASE PROTEIN YPHD-RELATED-RELATED"/>
    <property type="match status" value="1"/>
</dbReference>
<name>A0A7C4PIE8_9CHLR</name>
<keyword evidence="4" id="KW-0997">Cell inner membrane</keyword>
<evidence type="ECO:0000256" key="5">
    <source>
        <dbReference type="ARBA" id="ARBA00022692"/>
    </source>
</evidence>
<feature type="transmembrane region" description="Helical" evidence="9">
    <location>
        <begin position="109"/>
        <end position="128"/>
    </location>
</feature>
<dbReference type="AlphaFoldDB" id="A0A7C4PIE8"/>
<feature type="transmembrane region" description="Helical" evidence="9">
    <location>
        <begin position="287"/>
        <end position="307"/>
    </location>
</feature>
<evidence type="ECO:0000256" key="6">
    <source>
        <dbReference type="ARBA" id="ARBA00022989"/>
    </source>
</evidence>
<feature type="transmembrane region" description="Helical" evidence="9">
    <location>
        <begin position="313"/>
        <end position="333"/>
    </location>
</feature>
<protein>
    <recommendedName>
        <fullName evidence="8">Autoinducer 2 import system permease protein LsrD</fullName>
    </recommendedName>
</protein>
<dbReference type="GO" id="GO:0022857">
    <property type="term" value="F:transmembrane transporter activity"/>
    <property type="evidence" value="ECO:0007669"/>
    <property type="project" value="InterPro"/>
</dbReference>
<dbReference type="PANTHER" id="PTHR32196:SF71">
    <property type="entry name" value="AUTOINDUCER 2 IMPORT SYSTEM PERMEASE PROTEIN LSRD"/>
    <property type="match status" value="1"/>
</dbReference>
<evidence type="ECO:0000256" key="7">
    <source>
        <dbReference type="ARBA" id="ARBA00023136"/>
    </source>
</evidence>
<evidence type="ECO:0000256" key="4">
    <source>
        <dbReference type="ARBA" id="ARBA00022519"/>
    </source>
</evidence>
<organism evidence="10">
    <name type="scientific">Anaerolinea thermolimosa</name>
    <dbReference type="NCBI Taxonomy" id="229919"/>
    <lineage>
        <taxon>Bacteria</taxon>
        <taxon>Bacillati</taxon>
        <taxon>Chloroflexota</taxon>
        <taxon>Anaerolineae</taxon>
        <taxon>Anaerolineales</taxon>
        <taxon>Anaerolineaceae</taxon>
        <taxon>Anaerolinea</taxon>
    </lineage>
</organism>
<sequence length="374" mass="40282">MESLDSSQPVPAPSTLSDKPPRRSIWRWFQRWEWMLFALILVVTFLNARLSPFFLNAQNLSRTSSDFMEMGLMMLSMTFIIITGNIDLSVASNLGMCASFMGWLFNNGVNIWVAALAALVLGTLGGLLNGALVAKLKLPALVVTLGTYAFFRGMAYVLLGDQAARGYPASFTYLGQGKLPGTLIPFSVALFAFLAMIFGLVLHKTTFGRYLYAIGNNEKAARYSGIPVDNIKMIIFTLSGFMSALAALIMAARFGSTRPDIATGMELSVITAAVLGGVDINGGIGTMVGAALSLILIGLMKFGMGLLNIQGQVQGIAIGLLLIFSILLPRLSGQIGRKSAFSRKTFVYAAGIILAFVLFFAFFFWSRAPILLGG</sequence>
<comment type="caution">
    <text evidence="10">The sequence shown here is derived from an EMBL/GenBank/DDBJ whole genome shotgun (WGS) entry which is preliminary data.</text>
</comment>
<evidence type="ECO:0000256" key="8">
    <source>
        <dbReference type="ARBA" id="ARBA00039381"/>
    </source>
</evidence>
<feature type="transmembrane region" description="Helical" evidence="9">
    <location>
        <begin position="233"/>
        <end position="255"/>
    </location>
</feature>
<comment type="subcellular location">
    <subcellularLocation>
        <location evidence="1">Cell membrane</location>
        <topology evidence="1">Multi-pass membrane protein</topology>
    </subcellularLocation>
</comment>